<evidence type="ECO:0000313" key="1">
    <source>
        <dbReference type="EMBL" id="ABF52141.1"/>
    </source>
</evidence>
<organism evidence="1 2">
    <name type="scientific">Sphingopyxis alaskensis (strain DSM 13593 / LMG 18877 / RB2256)</name>
    <name type="common">Sphingomonas alaskensis</name>
    <dbReference type="NCBI Taxonomy" id="317655"/>
    <lineage>
        <taxon>Bacteria</taxon>
        <taxon>Pseudomonadati</taxon>
        <taxon>Pseudomonadota</taxon>
        <taxon>Alphaproteobacteria</taxon>
        <taxon>Sphingomonadales</taxon>
        <taxon>Sphingomonadaceae</taxon>
        <taxon>Sphingopyxis</taxon>
    </lineage>
</organism>
<dbReference type="EMBL" id="CP000356">
    <property type="protein sequence ID" value="ABF52141.1"/>
    <property type="molecule type" value="Genomic_DNA"/>
</dbReference>
<dbReference type="Proteomes" id="UP000006578">
    <property type="component" value="Chromosome"/>
</dbReference>
<dbReference type="HOGENOM" id="CLU_2556495_0_0_5"/>
<evidence type="ECO:0000313" key="2">
    <source>
        <dbReference type="Proteomes" id="UP000006578"/>
    </source>
</evidence>
<protein>
    <submittedName>
        <fullName evidence="1">Uncharacterized protein</fullName>
    </submittedName>
</protein>
<keyword evidence="2" id="KW-1185">Reference proteome</keyword>
<accession>Q1GW31</accession>
<dbReference type="KEGG" id="sal:Sala_0420"/>
<gene>
    <name evidence="1" type="ordered locus">Sala_0420</name>
</gene>
<name>Q1GW31_SPHAL</name>
<sequence>MNSDPPVWEEVRQGFLLSFCSQTVSASLSRNVKAGRKRQSGVSERSRSVSRSGISRTFNAAASIASACVGKASEELIETPFG</sequence>
<reference evidence="1 2" key="1">
    <citation type="journal article" date="2009" name="Proc. Natl. Acad. Sci. U.S.A.">
        <title>The genomic basis of trophic strategy in marine bacteria.</title>
        <authorList>
            <person name="Lauro F.M."/>
            <person name="McDougald D."/>
            <person name="Thomas T."/>
            <person name="Williams T.J."/>
            <person name="Egan S."/>
            <person name="Rice S."/>
            <person name="DeMaere M.Z."/>
            <person name="Ting L."/>
            <person name="Ertan H."/>
            <person name="Johnson J."/>
            <person name="Ferriera S."/>
            <person name="Lapidus A."/>
            <person name="Anderson I."/>
            <person name="Kyrpides N."/>
            <person name="Munk A.C."/>
            <person name="Detter C."/>
            <person name="Han C.S."/>
            <person name="Brown M.V."/>
            <person name="Robb F.T."/>
            <person name="Kjelleberg S."/>
            <person name="Cavicchioli R."/>
        </authorList>
    </citation>
    <scope>NUCLEOTIDE SEQUENCE [LARGE SCALE GENOMIC DNA]</scope>
    <source>
        <strain evidence="2">DSM 13593 / LMG 18877 / RB2256</strain>
    </source>
</reference>
<proteinExistence type="predicted"/>
<dbReference type="AlphaFoldDB" id="Q1GW31"/>